<name>A0AA88QV33_9ASTE</name>
<evidence type="ECO:0000313" key="11">
    <source>
        <dbReference type="EMBL" id="KAK2977569.1"/>
    </source>
</evidence>
<keyword evidence="9" id="KW-0472">Membrane</keyword>
<dbReference type="SMART" id="SM00220">
    <property type="entry name" value="S_TKc"/>
    <property type="match status" value="1"/>
</dbReference>
<dbReference type="InterPro" id="IPR000719">
    <property type="entry name" value="Prot_kinase_dom"/>
</dbReference>
<dbReference type="Pfam" id="PF03081">
    <property type="entry name" value="Exo70_C"/>
    <property type="match status" value="1"/>
</dbReference>
<keyword evidence="4" id="KW-0808">Transferase</keyword>
<dbReference type="PANTHER" id="PTHR12542">
    <property type="entry name" value="EXOCYST COMPLEX PROTEIN EXO70"/>
    <property type="match status" value="1"/>
</dbReference>
<dbReference type="CDD" id="cd14066">
    <property type="entry name" value="STKc_IRAK"/>
    <property type="match status" value="1"/>
</dbReference>
<dbReference type="InterPro" id="IPR017441">
    <property type="entry name" value="Protein_kinase_ATP_BS"/>
</dbReference>
<dbReference type="InterPro" id="IPR046364">
    <property type="entry name" value="Exo70_C"/>
</dbReference>
<dbReference type="GO" id="GO:0005546">
    <property type="term" value="F:phosphatidylinositol-4,5-bisphosphate binding"/>
    <property type="evidence" value="ECO:0007669"/>
    <property type="project" value="InterPro"/>
</dbReference>
<dbReference type="Gene3D" id="1.10.510.10">
    <property type="entry name" value="Transferase(Phosphotransferase) domain 1"/>
    <property type="match status" value="1"/>
</dbReference>
<feature type="transmembrane region" description="Helical" evidence="9">
    <location>
        <begin position="79"/>
        <end position="98"/>
    </location>
</feature>
<feature type="domain" description="Protein kinase" evidence="10">
    <location>
        <begin position="136"/>
        <end position="419"/>
    </location>
</feature>
<comment type="similarity">
    <text evidence="1">Belongs to the EXO70 family.</text>
</comment>
<protein>
    <recommendedName>
        <fullName evidence="10">Protein kinase domain-containing protein</fullName>
    </recommendedName>
</protein>
<dbReference type="Proteomes" id="UP001187471">
    <property type="component" value="Unassembled WGS sequence"/>
</dbReference>
<dbReference type="PANTHER" id="PTHR12542:SF49">
    <property type="entry name" value="EXOCYST SUBUNIT EXO70 FAMILY PROTEIN"/>
    <property type="match status" value="1"/>
</dbReference>
<dbReference type="GO" id="GO:0005524">
    <property type="term" value="F:ATP binding"/>
    <property type="evidence" value="ECO:0007669"/>
    <property type="project" value="UniProtKB-UniRule"/>
</dbReference>
<dbReference type="FunFam" id="1.10.510.10:FF:000095">
    <property type="entry name" value="protein STRUBBELIG-RECEPTOR FAMILY 8"/>
    <property type="match status" value="1"/>
</dbReference>
<evidence type="ECO:0000256" key="6">
    <source>
        <dbReference type="ARBA" id="ARBA00022777"/>
    </source>
</evidence>
<proteinExistence type="inferred from homology"/>
<dbReference type="SUPFAM" id="SSF74788">
    <property type="entry name" value="Cullin repeat-like"/>
    <property type="match status" value="1"/>
</dbReference>
<comment type="caution">
    <text evidence="11">The sequence shown here is derived from an EMBL/GenBank/DDBJ whole genome shotgun (WGS) entry which is preliminary data.</text>
</comment>
<dbReference type="GO" id="GO:0000145">
    <property type="term" value="C:exocyst"/>
    <property type="evidence" value="ECO:0007669"/>
    <property type="project" value="InterPro"/>
</dbReference>
<keyword evidence="12" id="KW-1185">Reference proteome</keyword>
<dbReference type="GO" id="GO:0006887">
    <property type="term" value="P:exocytosis"/>
    <property type="evidence" value="ECO:0007669"/>
    <property type="project" value="InterPro"/>
</dbReference>
<dbReference type="Gene3D" id="1.20.1280.170">
    <property type="entry name" value="Exocyst complex component Exo70"/>
    <property type="match status" value="1"/>
</dbReference>
<dbReference type="InterPro" id="IPR001245">
    <property type="entry name" value="Ser-Thr/Tyr_kinase_cat_dom"/>
</dbReference>
<keyword evidence="9" id="KW-1133">Transmembrane helix</keyword>
<dbReference type="InterPro" id="IPR011009">
    <property type="entry name" value="Kinase-like_dom_sf"/>
</dbReference>
<dbReference type="GO" id="GO:0004674">
    <property type="term" value="F:protein serine/threonine kinase activity"/>
    <property type="evidence" value="ECO:0007669"/>
    <property type="project" value="UniProtKB-KW"/>
</dbReference>
<evidence type="ECO:0000256" key="2">
    <source>
        <dbReference type="ARBA" id="ARBA00022448"/>
    </source>
</evidence>
<dbReference type="EMBL" id="JAVXUO010001973">
    <property type="protein sequence ID" value="KAK2977569.1"/>
    <property type="molecule type" value="Genomic_DNA"/>
</dbReference>
<dbReference type="PROSITE" id="PS00108">
    <property type="entry name" value="PROTEIN_KINASE_ST"/>
    <property type="match status" value="1"/>
</dbReference>
<keyword evidence="5 8" id="KW-0547">Nucleotide-binding</keyword>
<evidence type="ECO:0000256" key="7">
    <source>
        <dbReference type="ARBA" id="ARBA00022840"/>
    </source>
</evidence>
<evidence type="ECO:0000256" key="9">
    <source>
        <dbReference type="SAM" id="Phobius"/>
    </source>
</evidence>
<evidence type="ECO:0000256" key="4">
    <source>
        <dbReference type="ARBA" id="ARBA00022679"/>
    </source>
</evidence>
<accession>A0AA88QV33</accession>
<feature type="transmembrane region" description="Helical" evidence="9">
    <location>
        <begin position="6"/>
        <end position="28"/>
    </location>
</feature>
<dbReference type="InterPro" id="IPR008271">
    <property type="entry name" value="Ser/Thr_kinase_AS"/>
</dbReference>
<dbReference type="AlphaFoldDB" id="A0AA88QV33"/>
<dbReference type="InterPro" id="IPR016159">
    <property type="entry name" value="Cullin_repeat-like_dom_sf"/>
</dbReference>
<keyword evidence="3" id="KW-0723">Serine/threonine-protein kinase</keyword>
<reference evidence="11" key="1">
    <citation type="submission" date="2022-12" db="EMBL/GenBank/DDBJ databases">
        <title>Draft genome assemblies for two species of Escallonia (Escalloniales).</title>
        <authorList>
            <person name="Chanderbali A."/>
            <person name="Dervinis C."/>
            <person name="Anghel I."/>
            <person name="Soltis D."/>
            <person name="Soltis P."/>
            <person name="Zapata F."/>
        </authorList>
    </citation>
    <scope>NUCLEOTIDE SEQUENCE</scope>
    <source>
        <strain evidence="11">UCBG92.1500</strain>
        <tissue evidence="11">Leaf</tissue>
    </source>
</reference>
<keyword evidence="9" id="KW-0812">Transmembrane</keyword>
<evidence type="ECO:0000256" key="5">
    <source>
        <dbReference type="ARBA" id="ARBA00022741"/>
    </source>
</evidence>
<evidence type="ECO:0000313" key="12">
    <source>
        <dbReference type="Proteomes" id="UP001187471"/>
    </source>
</evidence>
<dbReference type="PROSITE" id="PS00107">
    <property type="entry name" value="PROTEIN_KINASE_ATP"/>
    <property type="match status" value="1"/>
</dbReference>
<sequence>MSCHPVPVLAILLFIVCCHVLILAGNSLGPFCHVNKASARYASVDKNLPGPYPASPVRDLISSAPRLQRLVLARGRGNVIATGLTVVMALLNIVVYKLRQLQEANICEKIKSSSTSREEPRQCFSFAEIRAATNDFDDTLVIGKGGFGRVYKGLMDDGAKVVAIKRLNSKSRQGGREFWTEIEMLSKFRHCHLVSLVGYCSKGQEMILVYEYMPQGTLADHLYKTVSRTGNSPLSWVQRLKICIGAARGLEYLHTGIGVQHRVIHRDVKSSNILLDENCVAKISDFGLSKLGPANQSFTHVSTNVKGTFGYLDPEYYLTRRLTRMSDVYAFGVVLFEVLCGRPAVDLTVLDDKQISLALWAKYCIKKGTVNGMTDLSLRGQISASCLQVFTEIASKCLRSNPSKRPVMAEVVARLESVLALQENRRSSLDVCQSIVSADAADDGEEITDTSVVEEEVINVFGHSGHQYIEINPITQLGDAKKTLTSPGDQCFTVSKLAEEEDDEVSEIGQFNLINENVLNWVVETSMGDCSSKEANAYWKTVCDVRRLVEGLESLNLGKDVKKNMLLQEVLGGAMTRIELEFRRMLADNLLPPSYRKEDILDEGLIVSRGKVAVAGVFQRDLVHPDVISDLRCIANLMFDLNHGKECSQAFICIRKEALQDRLSTLRLGKLNNEDALSTERERDTLEFEIRQWIHGMRVFVKVYLPREKWLTDQIFGELESVSSVYFAELSRASIVEVLNFGKAIDIDHHKPGSLFCVIHMYEVLVDLVLDIDALYSDETGSCVKAECQGLLRRLGDCARAVFFELENAIRSEKLKAPIPGGTVRPLTKYVMMYFERLTDQGTILNLLLKDHGTEVPNSFMPDTNEVNEYGSSVGSLSSIVSPMALHLRSLTSLLESNLKDMSKLYKADSLRQLFLMNNVHYMAQKVKESKLEPIFGNEWVRKHNWEFQRYAMNYERATWCSVLSFLKDDDSLYSDSRKTLLRERLRSFYVAFEDVYKKQTGWSVPDFQLREDLQLSIGLNVVHAYRSFVGLFAFHIGDKHIKYSPDDLQDYIFDLFEGCPQSLRSVRRK</sequence>
<dbReference type="SUPFAM" id="SSF56112">
    <property type="entry name" value="Protein kinase-like (PK-like)"/>
    <property type="match status" value="1"/>
</dbReference>
<organism evidence="11 12">
    <name type="scientific">Escallonia rubra</name>
    <dbReference type="NCBI Taxonomy" id="112253"/>
    <lineage>
        <taxon>Eukaryota</taxon>
        <taxon>Viridiplantae</taxon>
        <taxon>Streptophyta</taxon>
        <taxon>Embryophyta</taxon>
        <taxon>Tracheophyta</taxon>
        <taxon>Spermatophyta</taxon>
        <taxon>Magnoliopsida</taxon>
        <taxon>eudicotyledons</taxon>
        <taxon>Gunneridae</taxon>
        <taxon>Pentapetalae</taxon>
        <taxon>asterids</taxon>
        <taxon>campanulids</taxon>
        <taxon>Escalloniales</taxon>
        <taxon>Escalloniaceae</taxon>
        <taxon>Escallonia</taxon>
    </lineage>
</organism>
<dbReference type="Pfam" id="PF07714">
    <property type="entry name" value="PK_Tyr_Ser-Thr"/>
    <property type="match status" value="1"/>
</dbReference>
<evidence type="ECO:0000256" key="3">
    <source>
        <dbReference type="ARBA" id="ARBA00022527"/>
    </source>
</evidence>
<evidence type="ECO:0000259" key="10">
    <source>
        <dbReference type="PROSITE" id="PS50011"/>
    </source>
</evidence>
<dbReference type="Gene3D" id="3.30.200.20">
    <property type="entry name" value="Phosphorylase Kinase, domain 1"/>
    <property type="match status" value="1"/>
</dbReference>
<dbReference type="PROSITE" id="PS50011">
    <property type="entry name" value="PROTEIN_KINASE_DOM"/>
    <property type="match status" value="1"/>
</dbReference>
<keyword evidence="6" id="KW-0418">Kinase</keyword>
<keyword evidence="2" id="KW-0813">Transport</keyword>
<dbReference type="FunFam" id="3.30.200.20:FF:000039">
    <property type="entry name" value="receptor-like protein kinase FERONIA"/>
    <property type="match status" value="1"/>
</dbReference>
<dbReference type="InterPro" id="IPR004140">
    <property type="entry name" value="Exo70"/>
</dbReference>
<gene>
    <name evidence="11" type="ORF">RJ640_002931</name>
</gene>
<evidence type="ECO:0000256" key="1">
    <source>
        <dbReference type="ARBA" id="ARBA00006756"/>
    </source>
</evidence>
<keyword evidence="7 8" id="KW-0067">ATP-binding</keyword>
<feature type="binding site" evidence="8">
    <location>
        <position position="165"/>
    </location>
    <ligand>
        <name>ATP</name>
        <dbReference type="ChEBI" id="CHEBI:30616"/>
    </ligand>
</feature>
<evidence type="ECO:0000256" key="8">
    <source>
        <dbReference type="PROSITE-ProRule" id="PRU10141"/>
    </source>
</evidence>